<sequence>MKLFVEEPVALVNQAGQIGNKSRIAQRGLA</sequence>
<dbReference type="KEGG" id="kox:KOX_09685"/>
<gene>
    <name evidence="1" type="ordered locus">KOX_09685</name>
</gene>
<dbReference type="Proteomes" id="UP000007843">
    <property type="component" value="Chromosome"/>
</dbReference>
<proteinExistence type="predicted"/>
<dbReference type="EMBL" id="CP003218">
    <property type="protein sequence ID" value="AEX03663.1"/>
    <property type="molecule type" value="Genomic_DNA"/>
</dbReference>
<evidence type="ECO:0000313" key="1">
    <source>
        <dbReference type="EMBL" id="AEX03663.1"/>
    </source>
</evidence>
<protein>
    <submittedName>
        <fullName evidence="1">Uncharacterized protein</fullName>
    </submittedName>
</protein>
<reference evidence="1 2" key="1">
    <citation type="journal article" date="2012" name="J. Bacteriol.">
        <title>Complete genome sequence of Klebsiella oxytoca KCTC 1686, used in production of 2,3-butanediol.</title>
        <authorList>
            <person name="Shin S.H."/>
            <person name="Kim S."/>
            <person name="Kim J.Y."/>
            <person name="Lee S."/>
            <person name="Um Y."/>
            <person name="Oh M.K."/>
            <person name="Kim Y.R."/>
            <person name="Lee J."/>
            <person name="Yang K.S."/>
        </authorList>
    </citation>
    <scope>NUCLEOTIDE SEQUENCE [LARGE SCALE GENOMIC DNA]</scope>
    <source>
        <strain evidence="2">ATCC 8724 / DSM 4798 / JCM 20051 / NBRC 3318 / NRRL B-199 / KCTC 1686</strain>
    </source>
</reference>
<organism evidence="1 2">
    <name type="scientific">Klebsiella michiganensis (strain ATCC 8724 / DSM 4798 / JCM 20051 / NBRC 3318 / NRRL B-199 / KCTC 1686 / BUCSAV 143 / CCM 1901)</name>
    <dbReference type="NCBI Taxonomy" id="1006551"/>
    <lineage>
        <taxon>Bacteria</taxon>
        <taxon>Pseudomonadati</taxon>
        <taxon>Pseudomonadota</taxon>
        <taxon>Gammaproteobacteria</taxon>
        <taxon>Enterobacterales</taxon>
        <taxon>Enterobacteriaceae</taxon>
        <taxon>Klebsiella/Raoultella group</taxon>
        <taxon>Klebsiella</taxon>
    </lineage>
</organism>
<name>A0A0H3H5Q1_KLEM8</name>
<evidence type="ECO:0000313" key="2">
    <source>
        <dbReference type="Proteomes" id="UP000007843"/>
    </source>
</evidence>
<dbReference type="AlphaFoldDB" id="A0A0H3H5Q1"/>
<accession>A0A0H3H5Q1</accession>
<dbReference type="HOGENOM" id="CLU_3404014_0_0_6"/>